<organism evidence="3 4">
    <name type="scientific">Schaedlerella arabinosiphila</name>
    <dbReference type="NCBI Taxonomy" id="2044587"/>
    <lineage>
        <taxon>Bacteria</taxon>
        <taxon>Bacillati</taxon>
        <taxon>Bacillota</taxon>
        <taxon>Clostridia</taxon>
        <taxon>Lachnospirales</taxon>
        <taxon>Lachnospiraceae</taxon>
        <taxon>Schaedlerella</taxon>
    </lineage>
</organism>
<accession>A0A426DQA6</accession>
<keyword evidence="2" id="KW-0732">Signal</keyword>
<evidence type="ECO:0000313" key="3">
    <source>
        <dbReference type="EMBL" id="RRK34914.1"/>
    </source>
</evidence>
<feature type="chain" id="PRO_5039276126" evidence="2">
    <location>
        <begin position="24"/>
        <end position="384"/>
    </location>
</feature>
<dbReference type="PROSITE" id="PS51257">
    <property type="entry name" value="PROKAR_LIPOPROTEIN"/>
    <property type="match status" value="1"/>
</dbReference>
<name>A0A426DQA6_9FIRM</name>
<evidence type="ECO:0000256" key="2">
    <source>
        <dbReference type="SAM" id="SignalP"/>
    </source>
</evidence>
<evidence type="ECO:0000313" key="4">
    <source>
        <dbReference type="Proteomes" id="UP000274920"/>
    </source>
</evidence>
<keyword evidence="4" id="KW-1185">Reference proteome</keyword>
<reference evidence="3" key="1">
    <citation type="submission" date="2018-10" db="EMBL/GenBank/DDBJ databases">
        <title>Schaedlerella arabinophila gen. nov. sp. nov., isolated from the mouse intestinal tract and comparative analysis with the genome of the closely related altered Schaedler flora strain ASF502.</title>
        <authorList>
            <person name="Miyake S."/>
            <person name="Soh M."/>
            <person name="Seedorf H."/>
        </authorList>
    </citation>
    <scope>NUCLEOTIDE SEQUENCE [LARGE SCALE GENOMIC DNA]</scope>
    <source>
        <strain evidence="3">DSM 106076</strain>
    </source>
</reference>
<sequence length="384" mass="42741">MNYTVSRKIMMGMIILCLTSGIAACGTSQADQTRDQENAVESEADPKVIEEEPEEKEPEEASAETVKEVQDVEYETLIAGNLTKNEMQFVLAYGPDEIPEQGFQNQDYLFILNTLCQASEHKVSEPIIETYGTDANWGCQYSLSDVNRIFRSFTDYQLTEENNILSENNVHVQGDVVSFAAATISKTSNAVITSASYTEEEMEIYYTYDYITFDMESKGLPKQTENRKVTLKPNADGLYQITAIEVTEEQAEGEQMPEEQTAGQPAENTGIPVGSYSYAASAGGFRGTLDIESESMATYMTFGSASGEGEVIRYQIIPDDTVTVPAGVTAYTFQFIEGNTIQLRDWIEYDVTGVMESGYNLNFNYDANQGILQDSYGNKWDRVN</sequence>
<feature type="signal peptide" evidence="2">
    <location>
        <begin position="1"/>
        <end position="23"/>
    </location>
</feature>
<dbReference type="RefSeq" id="WP_125130165.1">
    <property type="nucleotide sequence ID" value="NZ_RHJS01000002.1"/>
</dbReference>
<gene>
    <name evidence="3" type="ORF">EBB54_28955</name>
</gene>
<proteinExistence type="predicted"/>
<evidence type="ECO:0000256" key="1">
    <source>
        <dbReference type="SAM" id="MobiDB-lite"/>
    </source>
</evidence>
<dbReference type="EMBL" id="RHJS01000002">
    <property type="protein sequence ID" value="RRK34914.1"/>
    <property type="molecule type" value="Genomic_DNA"/>
</dbReference>
<protein>
    <submittedName>
        <fullName evidence="3">Uncharacterized protein</fullName>
    </submittedName>
</protein>
<comment type="caution">
    <text evidence="3">The sequence shown here is derived from an EMBL/GenBank/DDBJ whole genome shotgun (WGS) entry which is preliminary data.</text>
</comment>
<feature type="compositionally biased region" description="Acidic residues" evidence="1">
    <location>
        <begin position="51"/>
        <end position="62"/>
    </location>
</feature>
<dbReference type="AlphaFoldDB" id="A0A426DQA6"/>
<feature type="region of interest" description="Disordered" evidence="1">
    <location>
        <begin position="29"/>
        <end position="63"/>
    </location>
</feature>
<dbReference type="Proteomes" id="UP000274920">
    <property type="component" value="Unassembled WGS sequence"/>
</dbReference>